<evidence type="ECO:0000256" key="2">
    <source>
        <dbReference type="ARBA" id="ARBA00023014"/>
    </source>
</evidence>
<dbReference type="SUPFAM" id="SSF50800">
    <property type="entry name" value="PK beta-barrel domain-like"/>
    <property type="match status" value="1"/>
</dbReference>
<dbReference type="PROSITE" id="PS51384">
    <property type="entry name" value="FAD_FR"/>
    <property type="match status" value="1"/>
</dbReference>
<dbReference type="PROSITE" id="PS00197">
    <property type="entry name" value="2FE2S_FER_1"/>
    <property type="match status" value="1"/>
</dbReference>
<dbReference type="InterPro" id="IPR005163">
    <property type="entry name" value="Tri_helical_YiiM-like"/>
</dbReference>
<dbReference type="PANTHER" id="PTHR30212">
    <property type="entry name" value="PROTEIN YIIM"/>
    <property type="match status" value="1"/>
</dbReference>
<feature type="domain" description="MOSC" evidence="5">
    <location>
        <begin position="50"/>
        <end position="186"/>
    </location>
</feature>
<evidence type="ECO:0000259" key="5">
    <source>
        <dbReference type="PROSITE" id="PS51340"/>
    </source>
</evidence>
<dbReference type="InterPro" id="IPR036010">
    <property type="entry name" value="2Fe-2S_ferredoxin-like_sf"/>
</dbReference>
<dbReference type="InterPro" id="IPR006058">
    <property type="entry name" value="2Fe2S_fd_BS"/>
</dbReference>
<gene>
    <name evidence="7" type="ORF">CC78DRAFT_67191</name>
</gene>
<dbReference type="SUPFAM" id="SSF63380">
    <property type="entry name" value="Riboflavin synthase domain-like"/>
    <property type="match status" value="1"/>
</dbReference>
<dbReference type="Gene3D" id="2.40.33.20">
    <property type="entry name" value="PK beta-barrel domain-like"/>
    <property type="match status" value="1"/>
</dbReference>
<evidence type="ECO:0000313" key="7">
    <source>
        <dbReference type="EMBL" id="KAF2259511.1"/>
    </source>
</evidence>
<dbReference type="PRINTS" id="PR00409">
    <property type="entry name" value="PHDIOXRDTASE"/>
</dbReference>
<dbReference type="InterPro" id="IPR017927">
    <property type="entry name" value="FAD-bd_FR_type"/>
</dbReference>
<dbReference type="InterPro" id="IPR039261">
    <property type="entry name" value="FNR_nucleotide-bd"/>
</dbReference>
<dbReference type="InterPro" id="IPR001041">
    <property type="entry name" value="2Fe-2S_ferredoxin-type"/>
</dbReference>
<dbReference type="InterPro" id="IPR012675">
    <property type="entry name" value="Beta-grasp_dom_sf"/>
</dbReference>
<dbReference type="EMBL" id="ML986707">
    <property type="protein sequence ID" value="KAF2259511.1"/>
    <property type="molecule type" value="Genomic_DNA"/>
</dbReference>
<keyword evidence="1" id="KW-0408">Iron</keyword>
<dbReference type="SUPFAM" id="SSF52343">
    <property type="entry name" value="Ferredoxin reductase-like, C-terminal NADP-linked domain"/>
    <property type="match status" value="1"/>
</dbReference>
<dbReference type="PROSITE" id="PS51085">
    <property type="entry name" value="2FE2S_FER_2"/>
    <property type="match status" value="1"/>
</dbReference>
<dbReference type="CDD" id="cd06185">
    <property type="entry name" value="PDR_like"/>
    <property type="match status" value="1"/>
</dbReference>
<evidence type="ECO:0000256" key="1">
    <source>
        <dbReference type="ARBA" id="ARBA00022714"/>
    </source>
</evidence>
<keyword evidence="1" id="KW-0479">Metal-binding</keyword>
<dbReference type="Gene3D" id="3.10.20.30">
    <property type="match status" value="1"/>
</dbReference>
<dbReference type="Pfam" id="PF00111">
    <property type="entry name" value="Fer2"/>
    <property type="match status" value="1"/>
</dbReference>
<dbReference type="Proteomes" id="UP000800093">
    <property type="component" value="Unassembled WGS sequence"/>
</dbReference>
<name>A0A9P4N5J3_9PLEO</name>
<dbReference type="OrthoDB" id="5390at2759"/>
<keyword evidence="8" id="KW-1185">Reference proteome</keyword>
<evidence type="ECO:0000259" key="4">
    <source>
        <dbReference type="PROSITE" id="PS51085"/>
    </source>
</evidence>
<dbReference type="AlphaFoldDB" id="A0A9P4N5J3"/>
<keyword evidence="2" id="KW-0411">Iron-sulfur</keyword>
<dbReference type="GO" id="GO:0030151">
    <property type="term" value="F:molybdenum ion binding"/>
    <property type="evidence" value="ECO:0007669"/>
    <property type="project" value="InterPro"/>
</dbReference>
<dbReference type="GO" id="GO:0030170">
    <property type="term" value="F:pyridoxal phosphate binding"/>
    <property type="evidence" value="ECO:0007669"/>
    <property type="project" value="InterPro"/>
</dbReference>
<dbReference type="InterPro" id="IPR011037">
    <property type="entry name" value="Pyrv_Knase-like_insert_dom_sf"/>
</dbReference>
<protein>
    <submittedName>
        <fullName evidence="7">3-chlorobenzoate-3,4-dioxygenase reductase subunit</fullName>
    </submittedName>
</protein>
<dbReference type="GO" id="GO:0051537">
    <property type="term" value="F:2 iron, 2 sulfur cluster binding"/>
    <property type="evidence" value="ECO:0007669"/>
    <property type="project" value="UniProtKB-KW"/>
</dbReference>
<dbReference type="InterPro" id="IPR005302">
    <property type="entry name" value="MoCF_Sase_C"/>
</dbReference>
<reference evidence="8" key="1">
    <citation type="journal article" date="2020" name="Stud. Mycol.">
        <title>101 Dothideomycetes genomes: A test case for predicting lifestyles and emergence of pathogens.</title>
        <authorList>
            <person name="Haridas S."/>
            <person name="Albert R."/>
            <person name="Binder M."/>
            <person name="Bloem J."/>
            <person name="LaButti K."/>
            <person name="Salamov A."/>
            <person name="Andreopoulos B."/>
            <person name="Baker S."/>
            <person name="Barry K."/>
            <person name="Bills G."/>
            <person name="Bluhm B."/>
            <person name="Cannon C."/>
            <person name="Castanera R."/>
            <person name="Culley D."/>
            <person name="Daum C."/>
            <person name="Ezra D."/>
            <person name="Gonzalez J."/>
            <person name="Henrissat B."/>
            <person name="Kuo A."/>
            <person name="Liang C."/>
            <person name="Lipzen A."/>
            <person name="Lutzoni F."/>
            <person name="Magnuson J."/>
            <person name="Mondo S."/>
            <person name="Nolan M."/>
            <person name="Ohm R."/>
            <person name="Pangilinan J."/>
            <person name="Park H.-J."/>
            <person name="Ramirez L."/>
            <person name="Alfaro M."/>
            <person name="Sun H."/>
            <person name="Tritt A."/>
            <person name="Yoshinaga Y."/>
            <person name="Zwiers L.-H."/>
            <person name="Turgeon B."/>
            <person name="Goodwin S."/>
            <person name="Spatafora J."/>
            <person name="Crous P."/>
            <person name="Grigoriev I."/>
        </authorList>
    </citation>
    <scope>NUCLEOTIDE SEQUENCE [LARGE SCALE GENOMIC DNA]</scope>
    <source>
        <strain evidence="8">CBS 304.66</strain>
    </source>
</reference>
<dbReference type="GO" id="GO:0016491">
    <property type="term" value="F:oxidoreductase activity"/>
    <property type="evidence" value="ECO:0007669"/>
    <property type="project" value="InterPro"/>
</dbReference>
<evidence type="ECO:0000313" key="8">
    <source>
        <dbReference type="Proteomes" id="UP000800093"/>
    </source>
</evidence>
<evidence type="ECO:0000259" key="6">
    <source>
        <dbReference type="PROSITE" id="PS51384"/>
    </source>
</evidence>
<evidence type="ECO:0000256" key="3">
    <source>
        <dbReference type="SAM" id="MobiDB-lite"/>
    </source>
</evidence>
<organism evidence="7 8">
    <name type="scientific">Lojkania enalia</name>
    <dbReference type="NCBI Taxonomy" id="147567"/>
    <lineage>
        <taxon>Eukaryota</taxon>
        <taxon>Fungi</taxon>
        <taxon>Dikarya</taxon>
        <taxon>Ascomycota</taxon>
        <taxon>Pezizomycotina</taxon>
        <taxon>Dothideomycetes</taxon>
        <taxon>Pleosporomycetidae</taxon>
        <taxon>Pleosporales</taxon>
        <taxon>Pleosporales incertae sedis</taxon>
        <taxon>Lojkania</taxon>
    </lineage>
</organism>
<dbReference type="Gene3D" id="3.40.50.80">
    <property type="entry name" value="Nucleotide-binding domain of ferredoxin-NADP reductase (FNR) module"/>
    <property type="match status" value="1"/>
</dbReference>
<comment type="caution">
    <text evidence="7">The sequence shown here is derived from an EMBL/GenBank/DDBJ whole genome shotgun (WGS) entry which is preliminary data.</text>
</comment>
<proteinExistence type="predicted"/>
<dbReference type="InterPro" id="IPR017938">
    <property type="entry name" value="Riboflavin_synthase-like_b-brl"/>
</dbReference>
<dbReference type="Pfam" id="PF03475">
    <property type="entry name" value="YiiM_3-alpha"/>
    <property type="match status" value="1"/>
</dbReference>
<dbReference type="PROSITE" id="PS51340">
    <property type="entry name" value="MOSC"/>
    <property type="match status" value="1"/>
</dbReference>
<keyword evidence="1" id="KW-0001">2Fe-2S</keyword>
<feature type="region of interest" description="Disordered" evidence="3">
    <location>
        <begin position="1"/>
        <end position="23"/>
    </location>
</feature>
<feature type="domain" description="FAD-binding FR-type" evidence="6">
    <location>
        <begin position="254"/>
        <end position="360"/>
    </location>
</feature>
<dbReference type="CDD" id="cd00207">
    <property type="entry name" value="fer2"/>
    <property type="match status" value="1"/>
</dbReference>
<accession>A0A9P4N5J3</accession>
<dbReference type="Pfam" id="PF03473">
    <property type="entry name" value="MOSC"/>
    <property type="match status" value="1"/>
</dbReference>
<dbReference type="InterPro" id="IPR052353">
    <property type="entry name" value="Benzoxazolinone_Detox_Enz"/>
</dbReference>
<dbReference type="PANTHER" id="PTHR30212:SF2">
    <property type="entry name" value="PROTEIN YIIM"/>
    <property type="match status" value="1"/>
</dbReference>
<dbReference type="SUPFAM" id="SSF54292">
    <property type="entry name" value="2Fe-2S ferredoxin-like"/>
    <property type="match status" value="1"/>
</dbReference>
<sequence length="558" mass="61744">MSVPEYLHNPLDPETLKAPPPFQPHPLTQIRSGKIKKVFNLDVDSAIFKIPLRGSIPITEFGIPSDQQAYHGHGGVDKALLHYCSNHYLEWKAELPGSAHLFNAGGFGENLISDALEERTVCVGDQISIGEILVQVSEPRAPCFKLNHRFEVKDMARRSQSLFRTGWYYRVLKTGSISPGDMITLVERPHPEWTIARAQYYLYIEKDNKEAMEEMVKLPELGKSIKKLVRKRLEKDAVEDQDGRMFGPEEVAMNTWVEYRIAGKRKETSSVTAFVLEAVQQSSEDLPVLPGSHVRLKLGGKLVRAYSVIGGTTKRFELGVALEKESRGGSKYLHEKAKIGDILIAGKLTTRFPLAEEADRHIIIAGGIGITAFLAALKYLQQTHQKYELHFAVAQEVPFKSHIMPLGSNAKIYNKVHCERLDLNTIISRADDNTHIYCCGPQRLMDGVKETAKKLGVPDSLVHFEAFTIETGGDPFTAELRESQKTIEVGGSQSLLEALQAAGMDIDSSCEVGNCGTCKVGVCGGRVQHRGTALAGEERESTMLSCVSRGIGHIVLDL</sequence>
<feature type="domain" description="2Fe-2S ferredoxin-type" evidence="4">
    <location>
        <begin position="474"/>
        <end position="558"/>
    </location>
</feature>
<dbReference type="Gene3D" id="2.40.30.10">
    <property type="entry name" value="Translation factors"/>
    <property type="match status" value="1"/>
</dbReference>